<dbReference type="Pfam" id="PF19305">
    <property type="entry name" value="MmgE_PrpD_C"/>
    <property type="match status" value="1"/>
</dbReference>
<comment type="caution">
    <text evidence="4">The sequence shown here is derived from an EMBL/GenBank/DDBJ whole genome shotgun (WGS) entry which is preliminary data.</text>
</comment>
<dbReference type="SUPFAM" id="SSF103378">
    <property type="entry name" value="2-methylcitrate dehydratase PrpD"/>
    <property type="match status" value="1"/>
</dbReference>
<evidence type="ECO:0000259" key="2">
    <source>
        <dbReference type="Pfam" id="PF03972"/>
    </source>
</evidence>
<dbReference type="EMBL" id="BMQA01000038">
    <property type="protein sequence ID" value="GGJ50214.1"/>
    <property type="molecule type" value="Genomic_DNA"/>
</dbReference>
<organism evidence="4 5">
    <name type="scientific">Streptomyces brasiliensis</name>
    <dbReference type="NCBI Taxonomy" id="1954"/>
    <lineage>
        <taxon>Bacteria</taxon>
        <taxon>Bacillati</taxon>
        <taxon>Actinomycetota</taxon>
        <taxon>Actinomycetes</taxon>
        <taxon>Kitasatosporales</taxon>
        <taxon>Streptomycetaceae</taxon>
        <taxon>Streptomyces</taxon>
    </lineage>
</organism>
<dbReference type="PANTHER" id="PTHR16943:SF8">
    <property type="entry name" value="2-METHYLCITRATE DEHYDRATASE"/>
    <property type="match status" value="1"/>
</dbReference>
<protein>
    <recommendedName>
        <fullName evidence="6">2-methylcitrate dehydratase PrpD</fullName>
    </recommendedName>
</protein>
<dbReference type="AlphaFoldDB" id="A0A917L8Z8"/>
<dbReference type="Gene3D" id="3.30.1330.120">
    <property type="entry name" value="2-methylcitrate dehydratase PrpD"/>
    <property type="match status" value="1"/>
</dbReference>
<dbReference type="PANTHER" id="PTHR16943">
    <property type="entry name" value="2-METHYLCITRATE DEHYDRATASE-RELATED"/>
    <property type="match status" value="1"/>
</dbReference>
<dbReference type="InterPro" id="IPR042188">
    <property type="entry name" value="MmgE/PrpD_sf_2"/>
</dbReference>
<gene>
    <name evidence="4" type="ORF">GCM10010121_071600</name>
</gene>
<feature type="domain" description="MmgE/PrpD N-terminal" evidence="2">
    <location>
        <begin position="103"/>
        <end position="234"/>
    </location>
</feature>
<feature type="domain" description="MmgE/PrpD C-terminal" evidence="3">
    <location>
        <begin position="267"/>
        <end position="422"/>
    </location>
</feature>
<dbReference type="InterPro" id="IPR045336">
    <property type="entry name" value="MmgE_PrpD_N"/>
</dbReference>
<comment type="similarity">
    <text evidence="1">Belongs to the PrpD family.</text>
</comment>
<evidence type="ECO:0000313" key="4">
    <source>
        <dbReference type="EMBL" id="GGJ50214.1"/>
    </source>
</evidence>
<dbReference type="InterPro" id="IPR036148">
    <property type="entry name" value="MmgE/PrpD_sf"/>
</dbReference>
<evidence type="ECO:0000259" key="3">
    <source>
        <dbReference type="Pfam" id="PF19305"/>
    </source>
</evidence>
<dbReference type="InterPro" id="IPR042183">
    <property type="entry name" value="MmgE/PrpD_sf_1"/>
</dbReference>
<reference evidence="4" key="2">
    <citation type="submission" date="2020-09" db="EMBL/GenBank/DDBJ databases">
        <authorList>
            <person name="Sun Q."/>
            <person name="Ohkuma M."/>
        </authorList>
    </citation>
    <scope>NUCLEOTIDE SEQUENCE</scope>
    <source>
        <strain evidence="4">JCM 3086</strain>
    </source>
</reference>
<evidence type="ECO:0000313" key="5">
    <source>
        <dbReference type="Proteomes" id="UP000657574"/>
    </source>
</evidence>
<dbReference type="GO" id="GO:0016829">
    <property type="term" value="F:lyase activity"/>
    <property type="evidence" value="ECO:0007669"/>
    <property type="project" value="InterPro"/>
</dbReference>
<sequence length="455" mass="47284">METLELDLDAIGEFTVATTVDDIPDDVWTFGRLLMLDSLGALLGGLRYPAVRSLAATLSAGECDQAAPFGWLTTLGAAGTWLDADSGGSFHPAGGRIPPVPTAHPAPHVLPALLHAARREDVDDAAAVRAFVLGCEIGLRFGVGTSLRPGLHPHGIHGPIAAAVASCALAGADAATVARAVALGGSLPLAATLAVPMHGGTVRNVWTGLGSYYGALGHRLAATGHDADQKLFARLYDGVVTTDADADEIDGGLGRRWRVLDSYLKPYACARWVHPALDALREALVRAGSPSPVEITEIVVETFAFAASLNSLGSESDLHARFSVPRCAASVAVDGRLDADGFLPEQFSRSEVVDLAAKVRLVEVSEYTAALPTERPARVTVSTTSTSATAEVRNARGNPDDALTVAEVVEKFRGNAGPFLPTEVLDPVAETLTTQAAVHGGSSLRALADGIAHRL</sequence>
<proteinExistence type="inferred from homology"/>
<dbReference type="InterPro" id="IPR045337">
    <property type="entry name" value="MmgE_PrpD_C"/>
</dbReference>
<dbReference type="Proteomes" id="UP000657574">
    <property type="component" value="Unassembled WGS sequence"/>
</dbReference>
<evidence type="ECO:0008006" key="6">
    <source>
        <dbReference type="Google" id="ProtNLM"/>
    </source>
</evidence>
<dbReference type="InterPro" id="IPR005656">
    <property type="entry name" value="MmgE_PrpD"/>
</dbReference>
<name>A0A917L8Z8_9ACTN</name>
<accession>A0A917L8Z8</accession>
<reference evidence="4" key="1">
    <citation type="journal article" date="2014" name="Int. J. Syst. Evol. Microbiol.">
        <title>Complete genome sequence of Corynebacterium casei LMG S-19264T (=DSM 44701T), isolated from a smear-ripened cheese.</title>
        <authorList>
            <consortium name="US DOE Joint Genome Institute (JGI-PGF)"/>
            <person name="Walter F."/>
            <person name="Albersmeier A."/>
            <person name="Kalinowski J."/>
            <person name="Ruckert C."/>
        </authorList>
    </citation>
    <scope>NUCLEOTIDE SEQUENCE</scope>
    <source>
        <strain evidence="4">JCM 3086</strain>
    </source>
</reference>
<evidence type="ECO:0000256" key="1">
    <source>
        <dbReference type="ARBA" id="ARBA00006174"/>
    </source>
</evidence>
<keyword evidence="5" id="KW-1185">Reference proteome</keyword>
<dbReference type="Gene3D" id="1.10.4100.10">
    <property type="entry name" value="2-methylcitrate dehydratase PrpD"/>
    <property type="match status" value="1"/>
</dbReference>
<dbReference type="RefSeq" id="WP_189315519.1">
    <property type="nucleotide sequence ID" value="NZ_BMQA01000038.1"/>
</dbReference>
<dbReference type="Pfam" id="PF03972">
    <property type="entry name" value="MmgE_PrpD_N"/>
    <property type="match status" value="1"/>
</dbReference>